<feature type="transmembrane region" description="Helical" evidence="1">
    <location>
        <begin position="72"/>
        <end position="95"/>
    </location>
</feature>
<keyword evidence="1" id="KW-1133">Transmembrane helix</keyword>
<feature type="transmembrane region" description="Helical" evidence="1">
    <location>
        <begin position="107"/>
        <end position="125"/>
    </location>
</feature>
<dbReference type="HOGENOM" id="CLU_060549_3_0_1"/>
<evidence type="ECO:0000313" key="2">
    <source>
        <dbReference type="EMBL" id="KDR73149.1"/>
    </source>
</evidence>
<feature type="transmembrane region" description="Helical" evidence="1">
    <location>
        <begin position="262"/>
        <end position="283"/>
    </location>
</feature>
<evidence type="ECO:0000256" key="1">
    <source>
        <dbReference type="SAM" id="Phobius"/>
    </source>
</evidence>
<name>A0A067SZN6_GALM3</name>
<dbReference type="AlphaFoldDB" id="A0A067SZN6"/>
<feature type="transmembrane region" description="Helical" evidence="1">
    <location>
        <begin position="238"/>
        <end position="256"/>
    </location>
</feature>
<dbReference type="OrthoDB" id="2993276at2759"/>
<gene>
    <name evidence="2" type="ORF">GALMADRAFT_722378</name>
</gene>
<keyword evidence="3" id="KW-1185">Reference proteome</keyword>
<sequence>MSIPSPSQLGSSPPIVHPSAPPAYFPPSVSSDLIVASYLPVAALVVHIWDMLSNVNADYKLLTRHRLRLPSIVYCISRLSTLACLLASVVTIYTSAFFGQCDPNFNLSPWLYCIAMQSTSLLYFFRVSAMYRDHKPVVIFFFLTWLGILGGSLSSVLIAHIQGIGPTKNCLGRAEKSFIWTSFIAPLVNDTLIFIAFSFRLTLIGLPENTRFKDAFRVIIFGKDLPSFSKALLRDGQAYYLTTLVLSFTVTITFFIESIPSVYRVLLSLPNLAIINFMACRVYRRTKSGMYRETSSLELSIPMAFHDCARTPENSTDLLSVNPG</sequence>
<evidence type="ECO:0008006" key="4">
    <source>
        <dbReference type="Google" id="ProtNLM"/>
    </source>
</evidence>
<dbReference type="EMBL" id="KL142386">
    <property type="protein sequence ID" value="KDR73149.1"/>
    <property type="molecule type" value="Genomic_DNA"/>
</dbReference>
<accession>A0A067SZN6</accession>
<feature type="transmembrane region" description="Helical" evidence="1">
    <location>
        <begin position="137"/>
        <end position="158"/>
    </location>
</feature>
<feature type="transmembrane region" description="Helical" evidence="1">
    <location>
        <begin position="178"/>
        <end position="203"/>
    </location>
</feature>
<evidence type="ECO:0000313" key="3">
    <source>
        <dbReference type="Proteomes" id="UP000027222"/>
    </source>
</evidence>
<keyword evidence="1" id="KW-0812">Transmembrane</keyword>
<protein>
    <recommendedName>
        <fullName evidence="4">G-protein coupled receptors family 1 profile domain-containing protein</fullName>
    </recommendedName>
</protein>
<dbReference type="Proteomes" id="UP000027222">
    <property type="component" value="Unassembled WGS sequence"/>
</dbReference>
<organism evidence="2 3">
    <name type="scientific">Galerina marginata (strain CBS 339.88)</name>
    <dbReference type="NCBI Taxonomy" id="685588"/>
    <lineage>
        <taxon>Eukaryota</taxon>
        <taxon>Fungi</taxon>
        <taxon>Dikarya</taxon>
        <taxon>Basidiomycota</taxon>
        <taxon>Agaricomycotina</taxon>
        <taxon>Agaricomycetes</taxon>
        <taxon>Agaricomycetidae</taxon>
        <taxon>Agaricales</taxon>
        <taxon>Agaricineae</taxon>
        <taxon>Strophariaceae</taxon>
        <taxon>Galerina</taxon>
    </lineage>
</organism>
<feature type="transmembrane region" description="Helical" evidence="1">
    <location>
        <begin position="33"/>
        <end position="52"/>
    </location>
</feature>
<keyword evidence="1" id="KW-0472">Membrane</keyword>
<proteinExistence type="predicted"/>
<reference evidence="3" key="1">
    <citation type="journal article" date="2014" name="Proc. Natl. Acad. Sci. U.S.A.">
        <title>Extensive sampling of basidiomycete genomes demonstrates inadequacy of the white-rot/brown-rot paradigm for wood decay fungi.</title>
        <authorList>
            <person name="Riley R."/>
            <person name="Salamov A.A."/>
            <person name="Brown D.W."/>
            <person name="Nagy L.G."/>
            <person name="Floudas D."/>
            <person name="Held B.W."/>
            <person name="Levasseur A."/>
            <person name="Lombard V."/>
            <person name="Morin E."/>
            <person name="Otillar R."/>
            <person name="Lindquist E.A."/>
            <person name="Sun H."/>
            <person name="LaButti K.M."/>
            <person name="Schmutz J."/>
            <person name="Jabbour D."/>
            <person name="Luo H."/>
            <person name="Baker S.E."/>
            <person name="Pisabarro A.G."/>
            <person name="Walton J.D."/>
            <person name="Blanchette R.A."/>
            <person name="Henrissat B."/>
            <person name="Martin F."/>
            <person name="Cullen D."/>
            <person name="Hibbett D.S."/>
            <person name="Grigoriev I.V."/>
        </authorList>
    </citation>
    <scope>NUCLEOTIDE SEQUENCE [LARGE SCALE GENOMIC DNA]</scope>
    <source>
        <strain evidence="3">CBS 339.88</strain>
    </source>
</reference>